<reference evidence="2 3" key="1">
    <citation type="submission" date="2024-01" db="EMBL/GenBank/DDBJ databases">
        <title>The genomes of 5 underutilized Papilionoideae crops provide insights into root nodulation and disease resistanc.</title>
        <authorList>
            <person name="Jiang F."/>
        </authorList>
    </citation>
    <scope>NUCLEOTIDE SEQUENCE [LARGE SCALE GENOMIC DNA]</scope>
    <source>
        <strain evidence="2">JINMINGXINNONG_FW02</strain>
        <tissue evidence="2">Leaves</tissue>
    </source>
</reference>
<organism evidence="2 3">
    <name type="scientific">Phaseolus coccineus</name>
    <name type="common">Scarlet runner bean</name>
    <name type="synonym">Phaseolus multiflorus</name>
    <dbReference type="NCBI Taxonomy" id="3886"/>
    <lineage>
        <taxon>Eukaryota</taxon>
        <taxon>Viridiplantae</taxon>
        <taxon>Streptophyta</taxon>
        <taxon>Embryophyta</taxon>
        <taxon>Tracheophyta</taxon>
        <taxon>Spermatophyta</taxon>
        <taxon>Magnoliopsida</taxon>
        <taxon>eudicotyledons</taxon>
        <taxon>Gunneridae</taxon>
        <taxon>Pentapetalae</taxon>
        <taxon>rosids</taxon>
        <taxon>fabids</taxon>
        <taxon>Fabales</taxon>
        <taxon>Fabaceae</taxon>
        <taxon>Papilionoideae</taxon>
        <taxon>50 kb inversion clade</taxon>
        <taxon>NPAAA clade</taxon>
        <taxon>indigoferoid/millettioid clade</taxon>
        <taxon>Phaseoleae</taxon>
        <taxon>Phaseolus</taxon>
    </lineage>
</organism>
<evidence type="ECO:0000256" key="1">
    <source>
        <dbReference type="SAM" id="Phobius"/>
    </source>
</evidence>
<keyword evidence="1" id="KW-0812">Transmembrane</keyword>
<evidence type="ECO:0000313" key="2">
    <source>
        <dbReference type="EMBL" id="KAK7374316.1"/>
    </source>
</evidence>
<proteinExistence type="predicted"/>
<comment type="caution">
    <text evidence="2">The sequence shown here is derived from an EMBL/GenBank/DDBJ whole genome shotgun (WGS) entry which is preliminary data.</text>
</comment>
<dbReference type="AlphaFoldDB" id="A0AAN9RIR7"/>
<accession>A0AAN9RIR7</accession>
<sequence>MDVRMISRLYGCIIVLKCIFLVACVMLHSKIYAMKLLVLTEVCNLQPCDSFSSFLHEISFSIIQNFLQLSVSWAIICCLASLLVEICEN</sequence>
<evidence type="ECO:0000313" key="3">
    <source>
        <dbReference type="Proteomes" id="UP001374584"/>
    </source>
</evidence>
<feature type="transmembrane region" description="Helical" evidence="1">
    <location>
        <begin position="62"/>
        <end position="84"/>
    </location>
</feature>
<keyword evidence="1" id="KW-0472">Membrane</keyword>
<keyword evidence="1" id="KW-1133">Transmembrane helix</keyword>
<protein>
    <submittedName>
        <fullName evidence="2">Uncharacterized protein</fullName>
    </submittedName>
</protein>
<gene>
    <name evidence="2" type="ORF">VNO80_07744</name>
</gene>
<name>A0AAN9RIR7_PHACN</name>
<dbReference type="EMBL" id="JAYMYR010000003">
    <property type="protein sequence ID" value="KAK7374316.1"/>
    <property type="molecule type" value="Genomic_DNA"/>
</dbReference>
<dbReference type="Proteomes" id="UP001374584">
    <property type="component" value="Unassembled WGS sequence"/>
</dbReference>
<feature type="transmembrane region" description="Helical" evidence="1">
    <location>
        <begin position="9"/>
        <end position="29"/>
    </location>
</feature>
<keyword evidence="3" id="KW-1185">Reference proteome</keyword>